<dbReference type="EMBL" id="PFPK01000025">
    <property type="protein sequence ID" value="PIZ94965.1"/>
    <property type="molecule type" value="Genomic_DNA"/>
</dbReference>
<reference evidence="2" key="1">
    <citation type="submission" date="2017-09" db="EMBL/GenBank/DDBJ databases">
        <title>Depth-based differentiation of microbial function through sediment-hosted aquifers and enrichment of novel symbionts in the deep terrestrial subsurface.</title>
        <authorList>
            <person name="Probst A.J."/>
            <person name="Ladd B."/>
            <person name="Jarett J.K."/>
            <person name="Geller-Mcgrath D.E."/>
            <person name="Sieber C.M.K."/>
            <person name="Emerson J.B."/>
            <person name="Anantharaman K."/>
            <person name="Thomas B.C."/>
            <person name="Malmstrom R."/>
            <person name="Stieglmeier M."/>
            <person name="Klingl A."/>
            <person name="Woyke T."/>
            <person name="Ryan C.M."/>
            <person name="Banfield J.F."/>
        </authorList>
    </citation>
    <scope>NUCLEOTIDE SEQUENCE [LARGE SCALE GENOMIC DNA]</scope>
</reference>
<proteinExistence type="predicted"/>
<sequence>AYFTEDVLHILEINASFVDGWGTALNLARAAGIRIDPQPFRNFPKMFSLANEDYYHELELFITELGHLGLKGGGKIIDWETAINGGELVYLYGRNSRKVAKNLLPYDGLRLDNKFHLSQLSRQWDGKRVLTPRHYFHPDPWEMMPEDVILKFCDKSSLECQKARHSVIFGRPNGKASFLKRAFREEKLIAQEMVEPNRDDGQNCQLVILAIGEEVATGYVQFSTSRMINDNSTHGPLLLE</sequence>
<organism evidence="1 2">
    <name type="scientific">Candidatus Magasanikbacteria bacterium CG_4_10_14_0_2_um_filter_37_12</name>
    <dbReference type="NCBI Taxonomy" id="1974637"/>
    <lineage>
        <taxon>Bacteria</taxon>
        <taxon>Candidatus Magasanikiibacteriota</taxon>
    </lineage>
</organism>
<evidence type="ECO:0000313" key="2">
    <source>
        <dbReference type="Proteomes" id="UP000228568"/>
    </source>
</evidence>
<accession>A0A2M7V867</accession>
<protein>
    <submittedName>
        <fullName evidence="1">Uncharacterized protein</fullName>
    </submittedName>
</protein>
<comment type="caution">
    <text evidence="1">The sequence shown here is derived from an EMBL/GenBank/DDBJ whole genome shotgun (WGS) entry which is preliminary data.</text>
</comment>
<dbReference type="AlphaFoldDB" id="A0A2M7V867"/>
<evidence type="ECO:0000313" key="1">
    <source>
        <dbReference type="EMBL" id="PIZ94965.1"/>
    </source>
</evidence>
<gene>
    <name evidence="1" type="ORF">COX81_02295</name>
</gene>
<name>A0A2M7V867_9BACT</name>
<dbReference type="Proteomes" id="UP000228568">
    <property type="component" value="Unassembled WGS sequence"/>
</dbReference>
<feature type="non-terminal residue" evidence="1">
    <location>
        <position position="1"/>
    </location>
</feature>